<keyword evidence="3" id="KW-1185">Reference proteome</keyword>
<feature type="region of interest" description="Disordered" evidence="1">
    <location>
        <begin position="1"/>
        <end position="20"/>
    </location>
</feature>
<gene>
    <name evidence="2" type="ORF">ZIOFF_008556</name>
</gene>
<dbReference type="PANTHER" id="PTHR33312:SF21">
    <property type="entry name" value="MEMBRANE-ASSOCIATED KINASE REGULATOR 3-RELATED"/>
    <property type="match status" value="1"/>
</dbReference>
<feature type="compositionally biased region" description="Basic and acidic residues" evidence="1">
    <location>
        <begin position="375"/>
        <end position="393"/>
    </location>
</feature>
<evidence type="ECO:0000313" key="3">
    <source>
        <dbReference type="Proteomes" id="UP000734854"/>
    </source>
</evidence>
<comment type="caution">
    <text evidence="2">The sequence shown here is derived from an EMBL/GenBank/DDBJ whole genome shotgun (WGS) entry which is preliminary data.</text>
</comment>
<dbReference type="PANTHER" id="PTHR33312">
    <property type="entry name" value="MEMBRANE-ASSOCIATED KINASE REGULATOR 4-RELATED"/>
    <property type="match status" value="1"/>
</dbReference>
<dbReference type="EMBL" id="JACMSC010000002">
    <property type="protein sequence ID" value="KAG6534653.1"/>
    <property type="molecule type" value="Genomic_DNA"/>
</dbReference>
<feature type="compositionally biased region" description="Low complexity" evidence="1">
    <location>
        <begin position="395"/>
        <end position="415"/>
    </location>
</feature>
<reference evidence="2 3" key="1">
    <citation type="submission" date="2020-08" db="EMBL/GenBank/DDBJ databases">
        <title>Plant Genome Project.</title>
        <authorList>
            <person name="Zhang R.-G."/>
        </authorList>
    </citation>
    <scope>NUCLEOTIDE SEQUENCE [LARGE SCALE GENOMIC DNA]</scope>
    <source>
        <tissue evidence="2">Rhizome</tissue>
    </source>
</reference>
<name>A0A8J5HWB4_ZINOF</name>
<dbReference type="GO" id="GO:0019210">
    <property type="term" value="F:kinase inhibitor activity"/>
    <property type="evidence" value="ECO:0007669"/>
    <property type="project" value="InterPro"/>
</dbReference>
<dbReference type="InterPro" id="IPR039620">
    <property type="entry name" value="BKI1/MAKR1/3/4"/>
</dbReference>
<evidence type="ECO:0000313" key="2">
    <source>
        <dbReference type="EMBL" id="KAG6534653.1"/>
    </source>
</evidence>
<feature type="region of interest" description="Disordered" evidence="1">
    <location>
        <begin position="375"/>
        <end position="415"/>
    </location>
</feature>
<sequence length="482" mass="52884">MSISPRRDGSTPKAVETTNVQTSMRTVGMPELAVGDAGRRRRLRQWHPEVAALGARGADRPRRLGQKSSSALRRRCLQAGGEGGKGKIAWTLPETLAVRRSEAGVELNDAIMAAIGKQAQPSPMQVTSAHVESKKQRLMNSILLSSTLATSRLRLPLVKQNVIPDFLLSQAIQFNRSSSRSTTNHSQAINGRFDGPFSSFKLSWLSIKAVYNSCNSESKASSMAIDDPSMAEEGYIDLEFKSSSLIEFQFQMNSNLHKASPADELFYKGKLLPLRLIHDQIEEKKATRTPRASAGSTPYMSCNASPAAAAACFVGGEIGLEDFFFHDCRQEELIRPQSKRSWSQKLKYIKEAAALVSKAYLKSLLHKSWLSKVKEGSKRKGKATEKQEQDHRRSFSSSSIWQSPSKSWSSSSRNWSESSSSFSSVNSAVLKRSSSVNSDAETSIKGAIAHCKKSQQKDSSRKSSSDVGFCLLNVAKIAPDGL</sequence>
<protein>
    <submittedName>
        <fullName evidence="2">Uncharacterized protein</fullName>
    </submittedName>
</protein>
<dbReference type="Proteomes" id="UP000734854">
    <property type="component" value="Unassembled WGS sequence"/>
</dbReference>
<organism evidence="2 3">
    <name type="scientific">Zingiber officinale</name>
    <name type="common">Ginger</name>
    <name type="synonym">Amomum zingiber</name>
    <dbReference type="NCBI Taxonomy" id="94328"/>
    <lineage>
        <taxon>Eukaryota</taxon>
        <taxon>Viridiplantae</taxon>
        <taxon>Streptophyta</taxon>
        <taxon>Embryophyta</taxon>
        <taxon>Tracheophyta</taxon>
        <taxon>Spermatophyta</taxon>
        <taxon>Magnoliopsida</taxon>
        <taxon>Liliopsida</taxon>
        <taxon>Zingiberales</taxon>
        <taxon>Zingiberaceae</taxon>
        <taxon>Zingiber</taxon>
    </lineage>
</organism>
<accession>A0A8J5HWB4</accession>
<evidence type="ECO:0000256" key="1">
    <source>
        <dbReference type="SAM" id="MobiDB-lite"/>
    </source>
</evidence>
<dbReference type="GO" id="GO:0005886">
    <property type="term" value="C:plasma membrane"/>
    <property type="evidence" value="ECO:0007669"/>
    <property type="project" value="InterPro"/>
</dbReference>
<feature type="compositionally biased region" description="Basic and acidic residues" evidence="1">
    <location>
        <begin position="1"/>
        <end position="10"/>
    </location>
</feature>
<proteinExistence type="predicted"/>
<dbReference type="AlphaFoldDB" id="A0A8J5HWB4"/>